<keyword evidence="3" id="KW-1185">Reference proteome</keyword>
<dbReference type="Gene3D" id="3.30.200.20">
    <property type="entry name" value="Phosphorylase Kinase, domain 1"/>
    <property type="match status" value="1"/>
</dbReference>
<gene>
    <name evidence="2" type="ORF">ACFO4O_06700</name>
</gene>
<dbReference type="InterPro" id="IPR002575">
    <property type="entry name" value="Aminoglycoside_PTrfase"/>
</dbReference>
<name>A0ABV9LUY2_9ALTE</name>
<dbReference type="Proteomes" id="UP001595897">
    <property type="component" value="Unassembled WGS sequence"/>
</dbReference>
<organism evidence="2 3">
    <name type="scientific">Glaciecola siphonariae</name>
    <dbReference type="NCBI Taxonomy" id="521012"/>
    <lineage>
        <taxon>Bacteria</taxon>
        <taxon>Pseudomonadati</taxon>
        <taxon>Pseudomonadota</taxon>
        <taxon>Gammaproteobacteria</taxon>
        <taxon>Alteromonadales</taxon>
        <taxon>Alteromonadaceae</taxon>
        <taxon>Glaciecola</taxon>
    </lineage>
</organism>
<dbReference type="InterPro" id="IPR011009">
    <property type="entry name" value="Kinase-like_dom_sf"/>
</dbReference>
<evidence type="ECO:0000313" key="3">
    <source>
        <dbReference type="Proteomes" id="UP001595897"/>
    </source>
</evidence>
<dbReference type="Pfam" id="PF01636">
    <property type="entry name" value="APH"/>
    <property type="match status" value="1"/>
</dbReference>
<dbReference type="EMBL" id="JBHSGU010000002">
    <property type="protein sequence ID" value="MFC4699839.1"/>
    <property type="molecule type" value="Genomic_DNA"/>
</dbReference>
<feature type="domain" description="Aminoglycoside phosphotransferase" evidence="1">
    <location>
        <begin position="22"/>
        <end position="243"/>
    </location>
</feature>
<dbReference type="RefSeq" id="WP_382406739.1">
    <property type="nucleotide sequence ID" value="NZ_JBHSGU010000002.1"/>
</dbReference>
<protein>
    <submittedName>
        <fullName evidence="2">Phosphotransferase</fullName>
    </submittedName>
</protein>
<accession>A0ABV9LUY2</accession>
<dbReference type="Gene3D" id="3.90.1200.10">
    <property type="match status" value="1"/>
</dbReference>
<reference evidence="3" key="1">
    <citation type="journal article" date="2019" name="Int. J. Syst. Evol. Microbiol.">
        <title>The Global Catalogue of Microorganisms (GCM) 10K type strain sequencing project: providing services to taxonomists for standard genome sequencing and annotation.</title>
        <authorList>
            <consortium name="The Broad Institute Genomics Platform"/>
            <consortium name="The Broad Institute Genome Sequencing Center for Infectious Disease"/>
            <person name="Wu L."/>
            <person name="Ma J."/>
        </authorList>
    </citation>
    <scope>NUCLEOTIDE SEQUENCE [LARGE SCALE GENOMIC DNA]</scope>
    <source>
        <strain evidence="3">KACC 12507</strain>
    </source>
</reference>
<evidence type="ECO:0000313" key="2">
    <source>
        <dbReference type="EMBL" id="MFC4699839.1"/>
    </source>
</evidence>
<evidence type="ECO:0000259" key="1">
    <source>
        <dbReference type="Pfam" id="PF01636"/>
    </source>
</evidence>
<dbReference type="SUPFAM" id="SSF56112">
    <property type="entry name" value="Protein kinase-like (PK-like)"/>
    <property type="match status" value="1"/>
</dbReference>
<comment type="caution">
    <text evidence="2">The sequence shown here is derived from an EMBL/GenBank/DDBJ whole genome shotgun (WGS) entry which is preliminary data.</text>
</comment>
<sequence>MQFYHLLQYCVGQVGSGSQVKLEKINMGAINQNYCLVIDDRKYLVKHFVGNKWLPIKREIQYDLQTRLANVGMAVRPLHLSSKQDVYIEQWIEHSTLSAEHADDGSEPLTRHAEIDLLASTLIDVHACTISAETLSLPMQWKHYLKYMHDPERKWRNKSREYAKLWHDYEQRYQNDFTLCHNDLHISHVGFLNSGKHIIFDWEYGAFGCRFFDLIACILANQFEPENANNLIRRYIELSDYHREEVLQRVRYLQPMVIFTYQLWWQANEYQTQKRNKVTK</sequence>
<proteinExistence type="predicted"/>